<feature type="binding site" evidence="6">
    <location>
        <position position="98"/>
    </location>
    <ligand>
        <name>NAD(+)</name>
        <dbReference type="ChEBI" id="CHEBI:57540"/>
    </ligand>
</feature>
<feature type="domain" description="3-hydroxyacyl-CoA dehydrogenase C-terminal" evidence="8">
    <location>
        <begin position="187"/>
        <end position="281"/>
    </location>
</feature>
<dbReference type="AlphaFoldDB" id="D7CIV7"/>
<protein>
    <recommendedName>
        <fullName evidence="4">3-hydroxybutyryl-CoA dehydrogenase</fullName>
    </recommendedName>
</protein>
<dbReference type="PANTHER" id="PTHR48075:SF5">
    <property type="entry name" value="3-HYDROXYBUTYRYL-COA DEHYDROGENASE"/>
    <property type="match status" value="1"/>
</dbReference>
<evidence type="ECO:0000256" key="6">
    <source>
        <dbReference type="PIRSR" id="PIRSR000105-2"/>
    </source>
</evidence>
<keyword evidence="11" id="KW-1185">Reference proteome</keyword>
<evidence type="ECO:0000256" key="7">
    <source>
        <dbReference type="PIRSR" id="PIRSR000105-3"/>
    </source>
</evidence>
<dbReference type="PIRSF" id="PIRSF000105">
    <property type="entry name" value="HCDH"/>
    <property type="match status" value="1"/>
</dbReference>
<evidence type="ECO:0000259" key="9">
    <source>
        <dbReference type="Pfam" id="PF02737"/>
    </source>
</evidence>
<feature type="binding site" evidence="7">
    <location>
        <position position="56"/>
    </location>
    <ligand>
        <name>CoA</name>
        <dbReference type="ChEBI" id="CHEBI:57287"/>
    </ligand>
</feature>
<dbReference type="EMBL" id="CP002048">
    <property type="protein sequence ID" value="ADI02835.1"/>
    <property type="molecule type" value="Genomic_DNA"/>
</dbReference>
<dbReference type="GO" id="GO:0006631">
    <property type="term" value="P:fatty acid metabolic process"/>
    <property type="evidence" value="ECO:0007669"/>
    <property type="project" value="InterPro"/>
</dbReference>
<feature type="binding site" evidence="6">
    <location>
        <position position="33"/>
    </location>
    <ligand>
        <name>NAD(+)</name>
        <dbReference type="ChEBI" id="CHEBI:57540"/>
    </ligand>
</feature>
<sequence>MEVKNIGVIGAGAMGSGIAQVSAVAGYDVVLQDIYSTALDKAKSTIEKSLGKLVSKGKLSEADMKAAMERITFTTVLEEACRDAELIIECVFENLELKQKMFQEFEKLCKPEAILGTNTSALPITEIASVTKRGDKVIGIHFMNPVPLMKGVEIIRGQLTSDETMETTLEYIKKIGKEPAIAVDYAGFIVSRLLDVLMNEAVKLMEEGNKPEEIDKAMQLCAGHPMGPCKLLDLVGAEIAMHGMETMERDFGPKYKPHPLLKKRVLAGLLGVKTGKGFYEY</sequence>
<name>D7CIV7_SYNLT</name>
<feature type="binding site" evidence="6">
    <location>
        <position position="120"/>
    </location>
    <ligand>
        <name>NAD(+)</name>
        <dbReference type="ChEBI" id="CHEBI:57540"/>
    </ligand>
</feature>
<feature type="binding site" evidence="6">
    <location>
        <begin position="10"/>
        <end position="15"/>
    </location>
    <ligand>
        <name>NAD(+)</name>
        <dbReference type="ChEBI" id="CHEBI:57540"/>
    </ligand>
</feature>
<comment type="pathway">
    <text evidence="1">Lipid metabolism; butanoate metabolism.</text>
</comment>
<dbReference type="InterPro" id="IPR022694">
    <property type="entry name" value="3-OHacyl-CoA_DH"/>
</dbReference>
<dbReference type="SUPFAM" id="SSF51735">
    <property type="entry name" value="NAD(P)-binding Rossmann-fold domains"/>
    <property type="match status" value="1"/>
</dbReference>
<dbReference type="PANTHER" id="PTHR48075">
    <property type="entry name" value="3-HYDROXYACYL-COA DEHYDROGENASE FAMILY PROTEIN"/>
    <property type="match status" value="1"/>
</dbReference>
<dbReference type="InterPro" id="IPR013328">
    <property type="entry name" value="6PGD_dom2"/>
</dbReference>
<dbReference type="eggNOG" id="COG1250">
    <property type="taxonomic scope" value="Bacteria"/>
</dbReference>
<evidence type="ECO:0000313" key="11">
    <source>
        <dbReference type="Proteomes" id="UP000000378"/>
    </source>
</evidence>
<dbReference type="FunFam" id="3.40.50.720:FF:000009">
    <property type="entry name" value="Fatty oxidation complex, alpha subunit"/>
    <property type="match status" value="1"/>
</dbReference>
<dbReference type="InterPro" id="IPR006176">
    <property type="entry name" value="3-OHacyl-CoA_DH_NAD-bd"/>
</dbReference>
<dbReference type="STRING" id="643648.Slip_2088"/>
<dbReference type="HOGENOM" id="CLU_009834_2_0_9"/>
<dbReference type="GO" id="GO:0016616">
    <property type="term" value="F:oxidoreductase activity, acting on the CH-OH group of donors, NAD or NADP as acceptor"/>
    <property type="evidence" value="ECO:0007669"/>
    <property type="project" value="InterPro"/>
</dbReference>
<dbReference type="InterPro" id="IPR006108">
    <property type="entry name" value="3HC_DH_C"/>
</dbReference>
<keyword evidence="6" id="KW-0520">NAD</keyword>
<feature type="binding site" evidence="7">
    <location>
        <position position="49"/>
    </location>
    <ligand>
        <name>CoA</name>
        <dbReference type="ChEBI" id="CHEBI:57287"/>
    </ligand>
</feature>
<evidence type="ECO:0000259" key="8">
    <source>
        <dbReference type="Pfam" id="PF00725"/>
    </source>
</evidence>
<dbReference type="Gene3D" id="1.10.1040.10">
    <property type="entry name" value="N-(1-d-carboxylethyl)-l-norvaline Dehydrogenase, domain 2"/>
    <property type="match status" value="1"/>
</dbReference>
<evidence type="ECO:0000256" key="4">
    <source>
        <dbReference type="ARBA" id="ARBA00067747"/>
    </source>
</evidence>
<reference evidence="11" key="1">
    <citation type="journal article" date="2010" name="Stand. Genomic Sci.">
        <title>Complete genome sequence of Syntrophothermus lipocalidus type strain (TGB-C1T).</title>
        <authorList>
            <consortium name="US DOE Joint Genome Institute (JGI-PGF)"/>
            <person name="Djao O."/>
            <person name="Zhang X."/>
            <person name="Lucas S."/>
            <person name="Lapidus A."/>
            <person name="Glavina Del Rio T."/>
            <person name="Nolan M."/>
            <person name="Tice H."/>
            <person name="Cheng J."/>
            <person name="Han C."/>
            <person name="Tapia R."/>
            <person name="Goodwin L."/>
            <person name="Pitluck S."/>
            <person name="Liolios K."/>
            <person name="Ivanova N."/>
            <person name="Mavromatis K."/>
            <person name="Mikhailova N."/>
            <person name="Ovchinnikova G."/>
            <person name="Pati A."/>
            <person name="Brambilla E."/>
            <person name="Chen A."/>
            <person name="Palaniappan K."/>
            <person name="Land M."/>
            <person name="Hauser L."/>
            <person name="Chang Y."/>
            <person name="Jeffries C."/>
            <person name="Rohde M."/>
            <person name="Sikorski J."/>
            <person name="Spring S."/>
            <person name="Goker M."/>
            <person name="Detter J."/>
            <person name="Woyke T."/>
            <person name="Bristow J."/>
            <person name="Eisen J."/>
            <person name="Markowitz V."/>
            <person name="Hugenholtz P."/>
            <person name="Kyrpides N."/>
            <person name="Klenk H."/>
        </authorList>
    </citation>
    <scope>NUCLEOTIDE SEQUENCE [LARGE SCALE GENOMIC DNA]</scope>
    <source>
        <strain evidence="11">DSM 12680 / TGB-C1</strain>
    </source>
</reference>
<accession>D7CIV7</accession>
<organism evidence="10 11">
    <name type="scientific">Syntrophothermus lipocalidus (strain DSM 12680 / TGB-C1)</name>
    <dbReference type="NCBI Taxonomy" id="643648"/>
    <lineage>
        <taxon>Bacteria</taxon>
        <taxon>Bacillati</taxon>
        <taxon>Bacillota</taxon>
        <taxon>Clostridia</taxon>
        <taxon>Eubacteriales</taxon>
        <taxon>Syntrophomonadaceae</taxon>
        <taxon>Syntrophothermus</taxon>
    </lineage>
</organism>
<evidence type="ECO:0000256" key="3">
    <source>
        <dbReference type="ARBA" id="ARBA00023002"/>
    </source>
</evidence>
<evidence type="ECO:0000256" key="2">
    <source>
        <dbReference type="ARBA" id="ARBA00009463"/>
    </source>
</evidence>
<feature type="domain" description="3-hydroxyacyl-CoA dehydrogenase NAD binding" evidence="9">
    <location>
        <begin position="5"/>
        <end position="181"/>
    </location>
</feature>
<dbReference type="Proteomes" id="UP000000378">
    <property type="component" value="Chromosome"/>
</dbReference>
<proteinExistence type="inferred from homology"/>
<dbReference type="Pfam" id="PF02737">
    <property type="entry name" value="3HCDH_N"/>
    <property type="match status" value="1"/>
</dbReference>
<evidence type="ECO:0000256" key="5">
    <source>
        <dbReference type="PIRSR" id="PIRSR000105-1"/>
    </source>
</evidence>
<feature type="binding site" evidence="7">
    <location>
        <position position="120"/>
    </location>
    <ligand>
        <name>CoA</name>
        <dbReference type="ChEBI" id="CHEBI:57287"/>
    </ligand>
</feature>
<reference evidence="10 11" key="2">
    <citation type="journal article" date="2010" name="Stand. Genomic Sci.">
        <title>Complete genome sequence of Syntrophothermus lipocalidus type strain (TGB-C1).</title>
        <authorList>
            <person name="Djao O.D."/>
            <person name="Zhang X."/>
            <person name="Lucas S."/>
            <person name="Lapidus A."/>
            <person name="Del Rio T.G."/>
            <person name="Nolan M."/>
            <person name="Tice H."/>
            <person name="Cheng J.F."/>
            <person name="Han C."/>
            <person name="Tapia R."/>
            <person name="Goodwin L."/>
            <person name="Pitluck S."/>
            <person name="Liolios K."/>
            <person name="Ivanova N."/>
            <person name="Mavromatis K."/>
            <person name="Mikhailova N."/>
            <person name="Ovchinnikova G."/>
            <person name="Pati A."/>
            <person name="Brambilla E."/>
            <person name="Chen A."/>
            <person name="Palaniappan K."/>
            <person name="Land M."/>
            <person name="Hauser L."/>
            <person name="Chang Y.J."/>
            <person name="Jeffries C.D."/>
            <person name="Rohde M."/>
            <person name="Sikorski J."/>
            <person name="Spring S."/>
            <person name="Goker M."/>
            <person name="Detter J.C."/>
            <person name="Woyke T."/>
            <person name="Bristow J."/>
            <person name="Eisen J.A."/>
            <person name="Markowitz V."/>
            <person name="Hugenholtz P."/>
            <person name="Kyrpides N.C."/>
            <person name="Klenk H.P."/>
        </authorList>
    </citation>
    <scope>NUCLEOTIDE SEQUENCE [LARGE SCALE GENOMIC DNA]</scope>
    <source>
        <strain evidence="11">DSM 12680 / TGB-C1</strain>
    </source>
</reference>
<feature type="binding site" evidence="6">
    <location>
        <position position="273"/>
    </location>
    <ligand>
        <name>NAD(+)</name>
        <dbReference type="ChEBI" id="CHEBI:57540"/>
    </ligand>
</feature>
<dbReference type="OrthoDB" id="9815331at2"/>
<dbReference type="InterPro" id="IPR008927">
    <property type="entry name" value="6-PGluconate_DH-like_C_sf"/>
</dbReference>
<dbReference type="Pfam" id="PF00725">
    <property type="entry name" value="3HCDH"/>
    <property type="match status" value="1"/>
</dbReference>
<dbReference type="SUPFAM" id="SSF48179">
    <property type="entry name" value="6-phosphogluconate dehydrogenase C-terminal domain-like"/>
    <property type="match status" value="1"/>
</dbReference>
<dbReference type="KEGG" id="slp:Slip_2088"/>
<dbReference type="GO" id="GO:0070403">
    <property type="term" value="F:NAD+ binding"/>
    <property type="evidence" value="ECO:0007669"/>
    <property type="project" value="InterPro"/>
</dbReference>
<dbReference type="Gene3D" id="3.40.50.720">
    <property type="entry name" value="NAD(P)-binding Rossmann-like Domain"/>
    <property type="match status" value="1"/>
</dbReference>
<feature type="binding site" evidence="6">
    <location>
        <position position="93"/>
    </location>
    <ligand>
        <name>NAD(+)</name>
        <dbReference type="ChEBI" id="CHEBI:57540"/>
    </ligand>
</feature>
<evidence type="ECO:0000313" key="10">
    <source>
        <dbReference type="EMBL" id="ADI02835.1"/>
    </source>
</evidence>
<feature type="binding site" evidence="6">
    <location>
        <position position="144"/>
    </location>
    <ligand>
        <name>NAD(+)</name>
        <dbReference type="ChEBI" id="CHEBI:57540"/>
    </ligand>
</feature>
<dbReference type="RefSeq" id="WP_013176237.1">
    <property type="nucleotide sequence ID" value="NC_014220.1"/>
</dbReference>
<evidence type="ECO:0000256" key="1">
    <source>
        <dbReference type="ARBA" id="ARBA00005086"/>
    </source>
</evidence>
<gene>
    <name evidence="10" type="ordered locus">Slip_2088</name>
</gene>
<keyword evidence="3 10" id="KW-0560">Oxidoreductase</keyword>
<comment type="similarity">
    <text evidence="2">Belongs to the 3-hydroxyacyl-CoA dehydrogenase family.</text>
</comment>
<dbReference type="InterPro" id="IPR036291">
    <property type="entry name" value="NAD(P)-bd_dom_sf"/>
</dbReference>
<feature type="site" description="Important for catalytic activity" evidence="5">
    <location>
        <position position="141"/>
    </location>
</feature>